<dbReference type="PANTHER" id="PTHR24559">
    <property type="entry name" value="TRANSPOSON TY3-I GAG-POL POLYPROTEIN"/>
    <property type="match status" value="1"/>
</dbReference>
<gene>
    <name evidence="3" type="ORF">Sradi_4384400</name>
</gene>
<accession>A0AAW2NSP0</accession>
<evidence type="ECO:0000313" key="3">
    <source>
        <dbReference type="EMBL" id="KAL0345531.1"/>
    </source>
</evidence>
<comment type="caution">
    <text evidence="3">The sequence shown here is derived from an EMBL/GenBank/DDBJ whole genome shotgun (WGS) entry which is preliminary data.</text>
</comment>
<dbReference type="InterPro" id="IPR053134">
    <property type="entry name" value="RNA-dir_DNA_polymerase"/>
</dbReference>
<dbReference type="InterPro" id="IPR000477">
    <property type="entry name" value="RT_dom"/>
</dbReference>
<dbReference type="CDD" id="cd01647">
    <property type="entry name" value="RT_LTR"/>
    <property type="match status" value="1"/>
</dbReference>
<dbReference type="SUPFAM" id="SSF56672">
    <property type="entry name" value="DNA/RNA polymerases"/>
    <property type="match status" value="1"/>
</dbReference>
<name>A0AAW2NSP0_SESRA</name>
<proteinExistence type="predicted"/>
<dbReference type="Gene3D" id="3.30.70.270">
    <property type="match status" value="1"/>
</dbReference>
<dbReference type="AlphaFoldDB" id="A0AAW2NSP0"/>
<sequence length="309" mass="35732">MLHKYPEELTREARGKTPLDKKEKRMVGPQYEARDISKAPLRKFEERRVEAVEELKVVNLVCEGEIEEKMTKIDTRMSPPVEGYLIEFLKENEEVFAWNMTDLRGISPDIITHRLNVNPDAKPPNEKWRLCIDFTDLNKGCPKDPFPLPRINMLVNSTSGYEMLSFLDAYQEYNQIPLVPEDQEKASFVTNQGVFCYNVMPFGLKKLQGLHTNNLSITFFLDQIGRNMQVYIYDMLVKSIKEQDHIKDLQECFQILKSFGLKLNPAKCTFGVLGGKFLGYMMSERGIESNPEKIRAIMDMLPPHSIKDV</sequence>
<reference evidence="3" key="1">
    <citation type="submission" date="2020-06" db="EMBL/GenBank/DDBJ databases">
        <authorList>
            <person name="Li T."/>
            <person name="Hu X."/>
            <person name="Zhang T."/>
            <person name="Song X."/>
            <person name="Zhang H."/>
            <person name="Dai N."/>
            <person name="Sheng W."/>
            <person name="Hou X."/>
            <person name="Wei L."/>
        </authorList>
    </citation>
    <scope>NUCLEOTIDE SEQUENCE</scope>
    <source>
        <strain evidence="3">G02</strain>
        <tissue evidence="3">Leaf</tissue>
    </source>
</reference>
<evidence type="ECO:0000256" key="1">
    <source>
        <dbReference type="SAM" id="MobiDB-lite"/>
    </source>
</evidence>
<dbReference type="EMBL" id="JACGWJ010000019">
    <property type="protein sequence ID" value="KAL0345531.1"/>
    <property type="molecule type" value="Genomic_DNA"/>
</dbReference>
<reference evidence="3" key="2">
    <citation type="journal article" date="2024" name="Plant">
        <title>Genomic evolution and insights into agronomic trait innovations of Sesamum species.</title>
        <authorList>
            <person name="Miao H."/>
            <person name="Wang L."/>
            <person name="Qu L."/>
            <person name="Liu H."/>
            <person name="Sun Y."/>
            <person name="Le M."/>
            <person name="Wang Q."/>
            <person name="Wei S."/>
            <person name="Zheng Y."/>
            <person name="Lin W."/>
            <person name="Duan Y."/>
            <person name="Cao H."/>
            <person name="Xiong S."/>
            <person name="Wang X."/>
            <person name="Wei L."/>
            <person name="Li C."/>
            <person name="Ma Q."/>
            <person name="Ju M."/>
            <person name="Zhao R."/>
            <person name="Li G."/>
            <person name="Mu C."/>
            <person name="Tian Q."/>
            <person name="Mei H."/>
            <person name="Zhang T."/>
            <person name="Gao T."/>
            <person name="Zhang H."/>
        </authorList>
    </citation>
    <scope>NUCLEOTIDE SEQUENCE</scope>
    <source>
        <strain evidence="3">G02</strain>
    </source>
</reference>
<protein>
    <submittedName>
        <fullName evidence="3">Retrovirus-related Pol polyprotein from transposon</fullName>
    </submittedName>
</protein>
<feature type="region of interest" description="Disordered" evidence="1">
    <location>
        <begin position="1"/>
        <end position="30"/>
    </location>
</feature>
<dbReference type="InterPro" id="IPR043128">
    <property type="entry name" value="Rev_trsase/Diguanyl_cyclase"/>
</dbReference>
<dbReference type="InterPro" id="IPR043502">
    <property type="entry name" value="DNA/RNA_pol_sf"/>
</dbReference>
<organism evidence="3">
    <name type="scientific">Sesamum radiatum</name>
    <name type="common">Black benniseed</name>
    <dbReference type="NCBI Taxonomy" id="300843"/>
    <lineage>
        <taxon>Eukaryota</taxon>
        <taxon>Viridiplantae</taxon>
        <taxon>Streptophyta</taxon>
        <taxon>Embryophyta</taxon>
        <taxon>Tracheophyta</taxon>
        <taxon>Spermatophyta</taxon>
        <taxon>Magnoliopsida</taxon>
        <taxon>eudicotyledons</taxon>
        <taxon>Gunneridae</taxon>
        <taxon>Pentapetalae</taxon>
        <taxon>asterids</taxon>
        <taxon>lamiids</taxon>
        <taxon>Lamiales</taxon>
        <taxon>Pedaliaceae</taxon>
        <taxon>Sesamum</taxon>
    </lineage>
</organism>
<dbReference type="Pfam" id="PF00078">
    <property type="entry name" value="RVT_1"/>
    <property type="match status" value="1"/>
</dbReference>
<evidence type="ECO:0000259" key="2">
    <source>
        <dbReference type="Pfam" id="PF00078"/>
    </source>
</evidence>
<dbReference type="PANTHER" id="PTHR24559:SF444">
    <property type="entry name" value="REVERSE TRANSCRIPTASE DOMAIN-CONTAINING PROTEIN"/>
    <property type="match status" value="1"/>
</dbReference>
<dbReference type="Gene3D" id="3.10.10.10">
    <property type="entry name" value="HIV Type 1 Reverse Transcriptase, subunit A, domain 1"/>
    <property type="match status" value="1"/>
</dbReference>
<feature type="domain" description="Reverse transcriptase" evidence="2">
    <location>
        <begin position="122"/>
        <end position="281"/>
    </location>
</feature>